<feature type="compositionally biased region" description="Basic and acidic residues" evidence="6">
    <location>
        <begin position="297"/>
        <end position="309"/>
    </location>
</feature>
<feature type="region of interest" description="Disordered" evidence="6">
    <location>
        <begin position="766"/>
        <end position="858"/>
    </location>
</feature>
<feature type="region of interest" description="Disordered" evidence="6">
    <location>
        <begin position="279"/>
        <end position="749"/>
    </location>
</feature>
<feature type="compositionally biased region" description="Acidic residues" evidence="6">
    <location>
        <begin position="336"/>
        <end position="356"/>
    </location>
</feature>
<feature type="compositionally biased region" description="Low complexity" evidence="6">
    <location>
        <begin position="428"/>
        <end position="440"/>
    </location>
</feature>
<keyword evidence="5" id="KW-0694">RNA-binding</keyword>
<dbReference type="OrthoDB" id="76445at2759"/>
<proteinExistence type="predicted"/>
<feature type="compositionally biased region" description="Basic and acidic residues" evidence="6">
    <location>
        <begin position="606"/>
        <end position="621"/>
    </location>
</feature>
<feature type="compositionally biased region" description="Basic and acidic residues" evidence="6">
    <location>
        <begin position="176"/>
        <end position="188"/>
    </location>
</feature>
<organism evidence="8 9">
    <name type="scientific">Phytophthora boehmeriae</name>
    <dbReference type="NCBI Taxonomy" id="109152"/>
    <lineage>
        <taxon>Eukaryota</taxon>
        <taxon>Sar</taxon>
        <taxon>Stramenopiles</taxon>
        <taxon>Oomycota</taxon>
        <taxon>Peronosporomycetes</taxon>
        <taxon>Peronosporales</taxon>
        <taxon>Peronosporaceae</taxon>
        <taxon>Phytophthora</taxon>
    </lineage>
</organism>
<gene>
    <name evidence="8" type="primary">PDCD4_2</name>
    <name evidence="8" type="ORF">PHYBOEH_008128</name>
</gene>
<dbReference type="PANTHER" id="PTHR12626:SF0">
    <property type="entry name" value="PROGRAMMED CELL DEATH PROTEIN 4"/>
    <property type="match status" value="1"/>
</dbReference>
<sequence length="1201" mass="131351">MASDLWESELLRARQWLAAGRKDAHQEQQQIFERVKSHIQFRDHQRSLQSATTASEDEGDDLALDFLGDVDASDMNALLQAEAAKASVAPPPVEMATPSLMPSASDLLKPLEMPANLVSPKLKPTGKATVPMSQLKPKNIATGRDVGASATLGNDADVQKLMSDLQLDVTQLQQSDNEREEGKTEESTPPHLLKTYGAITKGTSNGSAQDKLRRLASHGIGSGRAAPSSYMHQATSKSPTEPHRKLAAASATSKSDDVAAEMLSWVSGYRDPAVIRRKEEMARRKRKTTRRYGVNSEEERRQALRELKQVTHRSSSSGSDSDSDGDFSSDYSPAEDVPEQEEPEEVDLLSDDYLNSDEDKQPKRRKRLRQTHVKQKKKKTRSRKPTITRKLSQPDASSMNQTEHEQGRETQSAQERQHVRKPVAIAGSSSQKSVDMSSKVTETIDLLSSGDDEADDAKDAGSSRIVEPFQKKNTESGSIDSTRLAHSKVTKMKKLSAFPPSAPTSAPTQIADNKGNDDKVTGDSTPLVATGKSVGDEQSLQGGGDDDFSDTGTVDLEGEELSLESDEKNREEKSDVTEVITGNSTNEEQVDEISNANSEPTNNGAHTEDQFADRNTGRSEESDSSIHATEVIKMSSAGKTSSDRGTDVLESSKMPSAGIKRSEPTNLGSNPDAPPHSREENNYDVSEAETEILDDDDVASDDLGLDYSDDSDPEKRAATDENTTDQKAAHKQQGNDELKQKDEGGMDVTKAGVQQFFEYGPLTLKPKAKTTTRKKIPIHNYAETHLSKSDSSAGKTTEEPKKTPVQATQPSIGSNGLRPSKKTIATTTSMKGKYAVTRRSTKLLSPDETPGGNRQRKSQYTMVLTRTRAETQDGEMSLLAKELSKESGRTSDARYLSYDGAKKTEDAPRYPAEAPRIVPKSRYGGGSQSTTPTAVQNSSVVSNGEHMQNDVLRDQATVPTWSAKKQKITHDTEETPTPGALAAFDDNDVDVFISDSDDDGGMANKEAEDIRFNLDRVPVDEVLMSKQVYVTGVNPTVCSEQLEEDFARFGVAVDRDVGFPAIDIFPCQRNHLGRGDACITFDTEDGAQAAVEELNSKNIKNSMIRVRRMDAHTQRILTLQFKTVRDTWKCTGTQCRADVSIWNAKCDKCGRKRVYGPSNIKIGAESWLCSLCYTANDSFATSCHGCMEALPEVDRSSFYTS</sequence>
<feature type="compositionally biased region" description="Basic residues" evidence="6">
    <location>
        <begin position="362"/>
        <end position="387"/>
    </location>
</feature>
<evidence type="ECO:0000313" key="8">
    <source>
        <dbReference type="EMBL" id="KAG7387814.1"/>
    </source>
</evidence>
<feature type="region of interest" description="Disordered" evidence="6">
    <location>
        <begin position="219"/>
        <end position="257"/>
    </location>
</feature>
<keyword evidence="3" id="KW-0862">Zinc</keyword>
<dbReference type="PROSITE" id="PS50102">
    <property type="entry name" value="RRM"/>
    <property type="match status" value="1"/>
</dbReference>
<evidence type="ECO:0000256" key="1">
    <source>
        <dbReference type="ARBA" id="ARBA00022723"/>
    </source>
</evidence>
<feature type="compositionally biased region" description="Polar residues" evidence="6">
    <location>
        <begin position="805"/>
        <end position="814"/>
    </location>
</feature>
<dbReference type="InterPro" id="IPR039778">
    <property type="entry name" value="PDCD4"/>
</dbReference>
<evidence type="ECO:0000313" key="9">
    <source>
        <dbReference type="Proteomes" id="UP000693981"/>
    </source>
</evidence>
<comment type="caution">
    <text evidence="8">The sequence shown here is derived from an EMBL/GenBank/DDBJ whole genome shotgun (WGS) entry which is preliminary data.</text>
</comment>
<evidence type="ECO:0000259" key="7">
    <source>
        <dbReference type="PROSITE" id="PS50102"/>
    </source>
</evidence>
<feature type="compositionally biased region" description="Basic residues" evidence="6">
    <location>
        <begin position="485"/>
        <end position="494"/>
    </location>
</feature>
<protein>
    <submittedName>
        <fullName evidence="8">Programmed cell death protein 4</fullName>
    </submittedName>
</protein>
<evidence type="ECO:0000256" key="2">
    <source>
        <dbReference type="ARBA" id="ARBA00022771"/>
    </source>
</evidence>
<dbReference type="SMART" id="SM00360">
    <property type="entry name" value="RRM"/>
    <property type="match status" value="1"/>
</dbReference>
<dbReference type="Pfam" id="PF00076">
    <property type="entry name" value="RRM_1"/>
    <property type="match status" value="1"/>
</dbReference>
<feature type="compositionally biased region" description="Polar residues" evidence="6">
    <location>
        <begin position="230"/>
        <end position="239"/>
    </location>
</feature>
<feature type="compositionally biased region" description="Polar residues" evidence="6">
    <location>
        <begin position="928"/>
        <end position="939"/>
    </location>
</feature>
<reference evidence="8" key="1">
    <citation type="submission" date="2021-02" db="EMBL/GenBank/DDBJ databases">
        <authorList>
            <person name="Palmer J.M."/>
        </authorList>
    </citation>
    <scope>NUCLEOTIDE SEQUENCE</scope>
    <source>
        <strain evidence="8">SCRP23</strain>
    </source>
</reference>
<feature type="compositionally biased region" description="Basic and acidic residues" evidence="6">
    <location>
        <begin position="733"/>
        <end position="744"/>
    </location>
</feature>
<feature type="region of interest" description="Disordered" evidence="6">
    <location>
        <begin position="171"/>
        <end position="191"/>
    </location>
</feature>
<dbReference type="EMBL" id="JAGDFL010000463">
    <property type="protein sequence ID" value="KAG7387814.1"/>
    <property type="molecule type" value="Genomic_DNA"/>
</dbReference>
<evidence type="ECO:0000256" key="5">
    <source>
        <dbReference type="PROSITE-ProRule" id="PRU00176"/>
    </source>
</evidence>
<evidence type="ECO:0000256" key="3">
    <source>
        <dbReference type="ARBA" id="ARBA00022833"/>
    </source>
</evidence>
<keyword evidence="1" id="KW-0479">Metal-binding</keyword>
<dbReference type="Proteomes" id="UP000693981">
    <property type="component" value="Unassembled WGS sequence"/>
</dbReference>
<dbReference type="PROSITE" id="PS01358">
    <property type="entry name" value="ZF_RANBP2_1"/>
    <property type="match status" value="1"/>
</dbReference>
<dbReference type="GO" id="GO:0045892">
    <property type="term" value="P:negative regulation of DNA-templated transcription"/>
    <property type="evidence" value="ECO:0007669"/>
    <property type="project" value="InterPro"/>
</dbReference>
<name>A0A8T1W6K8_9STRA</name>
<dbReference type="CDD" id="cd00590">
    <property type="entry name" value="RRM_SF"/>
    <property type="match status" value="1"/>
</dbReference>
<dbReference type="GO" id="GO:0008270">
    <property type="term" value="F:zinc ion binding"/>
    <property type="evidence" value="ECO:0007669"/>
    <property type="project" value="UniProtKB-KW"/>
</dbReference>
<keyword evidence="2" id="KW-0863">Zinc-finger</keyword>
<dbReference type="GO" id="GO:0003723">
    <property type="term" value="F:RNA binding"/>
    <property type="evidence" value="ECO:0007669"/>
    <property type="project" value="UniProtKB-UniRule"/>
</dbReference>
<dbReference type="AlphaFoldDB" id="A0A8T1W6K8"/>
<dbReference type="InterPro" id="IPR001876">
    <property type="entry name" value="Znf_RanBP2"/>
</dbReference>
<keyword evidence="4" id="KW-0539">Nucleus</keyword>
<feature type="region of interest" description="Disordered" evidence="6">
    <location>
        <begin position="917"/>
        <end position="939"/>
    </location>
</feature>
<keyword evidence="9" id="KW-1185">Reference proteome</keyword>
<dbReference type="InterPro" id="IPR000504">
    <property type="entry name" value="RRM_dom"/>
</dbReference>
<feature type="compositionally biased region" description="Basic residues" evidence="6">
    <location>
        <begin position="766"/>
        <end position="777"/>
    </location>
</feature>
<feature type="domain" description="RRM" evidence="7">
    <location>
        <begin position="1026"/>
        <end position="1111"/>
    </location>
</feature>
<feature type="compositionally biased region" description="Acidic residues" evidence="6">
    <location>
        <begin position="686"/>
        <end position="712"/>
    </location>
</feature>
<evidence type="ECO:0000256" key="6">
    <source>
        <dbReference type="SAM" id="MobiDB-lite"/>
    </source>
</evidence>
<feature type="compositionally biased region" description="Basic and acidic residues" evidence="6">
    <location>
        <begin position="565"/>
        <end position="576"/>
    </location>
</feature>
<feature type="region of interest" description="Disordered" evidence="6">
    <location>
        <begin position="964"/>
        <end position="983"/>
    </location>
</feature>
<accession>A0A8T1W6K8</accession>
<evidence type="ECO:0000256" key="4">
    <source>
        <dbReference type="ARBA" id="ARBA00023242"/>
    </source>
</evidence>
<dbReference type="PANTHER" id="PTHR12626">
    <property type="entry name" value="PROGRAMMED CELL DEATH 4"/>
    <property type="match status" value="1"/>
</dbReference>
<feature type="compositionally biased region" description="Polar residues" evidence="6">
    <location>
        <begin position="580"/>
        <end position="605"/>
    </location>
</feature>